<keyword evidence="3" id="KW-0560">Oxidoreductase</keyword>
<feature type="region of interest" description="Disordered" evidence="4">
    <location>
        <begin position="72"/>
        <end position="92"/>
    </location>
</feature>
<dbReference type="InterPro" id="IPR000415">
    <property type="entry name" value="Nitroreductase-like"/>
</dbReference>
<sequence>MTDTTDLAALDGLLKSRHSCRAFTDTPVPDDIIETLVATAGRAPSWCNSQPWQVIVTRPAETEALRAKLLANPTSTEGGHPDMTFPTGYTGQHRDRRRTCGWQLYDAVGVTKGDREGSARQAMENFRFFGAPHTAILTSGTELGPYGAMDCGGFILAFCLAAEALGLGCVPQAAIAAHAPLLRDHFGVPEDRMILCALSFGYEDRDHPANAFRTERAPLSEILDMRG</sequence>
<organism evidence="6 7">
    <name type="scientific">Pseudooceanicola nanhaiensis</name>
    <dbReference type="NCBI Taxonomy" id="375761"/>
    <lineage>
        <taxon>Bacteria</taxon>
        <taxon>Pseudomonadati</taxon>
        <taxon>Pseudomonadota</taxon>
        <taxon>Alphaproteobacteria</taxon>
        <taxon>Rhodobacterales</taxon>
        <taxon>Paracoccaceae</taxon>
        <taxon>Pseudooceanicola</taxon>
    </lineage>
</organism>
<gene>
    <name evidence="6" type="ORF">GCM10011534_27280</name>
</gene>
<reference evidence="6" key="1">
    <citation type="journal article" date="2014" name="Int. J. Syst. Evol. Microbiol.">
        <title>Complete genome sequence of Corynebacterium casei LMG S-19264T (=DSM 44701T), isolated from a smear-ripened cheese.</title>
        <authorList>
            <consortium name="US DOE Joint Genome Institute (JGI-PGF)"/>
            <person name="Walter F."/>
            <person name="Albersmeier A."/>
            <person name="Kalinowski J."/>
            <person name="Ruckert C."/>
        </authorList>
    </citation>
    <scope>NUCLEOTIDE SEQUENCE</scope>
    <source>
        <strain evidence="6">CGMCC 1.6293</strain>
    </source>
</reference>
<reference evidence="6" key="2">
    <citation type="submission" date="2020-09" db="EMBL/GenBank/DDBJ databases">
        <authorList>
            <person name="Sun Q."/>
            <person name="Zhou Y."/>
        </authorList>
    </citation>
    <scope>NUCLEOTIDE SEQUENCE</scope>
    <source>
        <strain evidence="6">CGMCC 1.6293</strain>
    </source>
</reference>
<dbReference type="SUPFAM" id="SSF55469">
    <property type="entry name" value="FMN-dependent nitroreductase-like"/>
    <property type="match status" value="1"/>
</dbReference>
<evidence type="ECO:0000313" key="7">
    <source>
        <dbReference type="Proteomes" id="UP000649829"/>
    </source>
</evidence>
<protein>
    <submittedName>
        <fullName evidence="6">Nitroreductase</fullName>
    </submittedName>
</protein>
<feature type="domain" description="Nitroreductase" evidence="5">
    <location>
        <begin position="14"/>
        <end position="202"/>
    </location>
</feature>
<dbReference type="GO" id="GO:0016491">
    <property type="term" value="F:oxidoreductase activity"/>
    <property type="evidence" value="ECO:0007669"/>
    <property type="project" value="UniProtKB-KW"/>
</dbReference>
<evidence type="ECO:0000256" key="2">
    <source>
        <dbReference type="ARBA" id="ARBA00022643"/>
    </source>
</evidence>
<evidence type="ECO:0000256" key="4">
    <source>
        <dbReference type="SAM" id="MobiDB-lite"/>
    </source>
</evidence>
<keyword evidence="2" id="KW-0288">FMN</keyword>
<dbReference type="InterPro" id="IPR029479">
    <property type="entry name" value="Nitroreductase"/>
</dbReference>
<evidence type="ECO:0000256" key="3">
    <source>
        <dbReference type="ARBA" id="ARBA00023002"/>
    </source>
</evidence>
<dbReference type="Pfam" id="PF00881">
    <property type="entry name" value="Nitroreductase"/>
    <property type="match status" value="1"/>
</dbReference>
<dbReference type="AlphaFoldDB" id="A0A917SZN4"/>
<evidence type="ECO:0000256" key="1">
    <source>
        <dbReference type="ARBA" id="ARBA00022630"/>
    </source>
</evidence>
<keyword evidence="7" id="KW-1185">Reference proteome</keyword>
<dbReference type="Gene3D" id="3.40.109.10">
    <property type="entry name" value="NADH Oxidase"/>
    <property type="match status" value="1"/>
</dbReference>
<dbReference type="CDD" id="cd02136">
    <property type="entry name" value="PnbA_NfnB-like"/>
    <property type="match status" value="1"/>
</dbReference>
<evidence type="ECO:0000313" key="6">
    <source>
        <dbReference type="EMBL" id="GGM04064.1"/>
    </source>
</evidence>
<dbReference type="PANTHER" id="PTHR23026:SF90">
    <property type="entry name" value="IODOTYROSINE DEIODINASE 1"/>
    <property type="match status" value="1"/>
</dbReference>
<dbReference type="EMBL" id="BMLF01000002">
    <property type="protein sequence ID" value="GGM04064.1"/>
    <property type="molecule type" value="Genomic_DNA"/>
</dbReference>
<dbReference type="Proteomes" id="UP000649829">
    <property type="component" value="Unassembled WGS sequence"/>
</dbReference>
<accession>A0A917SZN4</accession>
<evidence type="ECO:0000259" key="5">
    <source>
        <dbReference type="Pfam" id="PF00881"/>
    </source>
</evidence>
<dbReference type="PANTHER" id="PTHR23026">
    <property type="entry name" value="NADPH NITROREDUCTASE"/>
    <property type="match status" value="1"/>
</dbReference>
<dbReference type="InterPro" id="IPR050627">
    <property type="entry name" value="Nitroreductase/BluB"/>
</dbReference>
<dbReference type="RefSeq" id="WP_028287436.1">
    <property type="nucleotide sequence ID" value="NZ_BMLF01000002.1"/>
</dbReference>
<name>A0A917SZN4_9RHOB</name>
<comment type="caution">
    <text evidence="6">The sequence shown here is derived from an EMBL/GenBank/DDBJ whole genome shotgun (WGS) entry which is preliminary data.</text>
</comment>
<keyword evidence="1" id="KW-0285">Flavoprotein</keyword>
<proteinExistence type="predicted"/>